<keyword evidence="1" id="KW-0472">Membrane</keyword>
<accession>A0A2M7RQI3</accession>
<feature type="transmembrane region" description="Helical" evidence="1">
    <location>
        <begin position="20"/>
        <end position="42"/>
    </location>
</feature>
<name>A0A2M7RQI3_9BACT</name>
<dbReference type="InterPro" id="IPR012902">
    <property type="entry name" value="N_methyl_site"/>
</dbReference>
<evidence type="ECO:0008006" key="4">
    <source>
        <dbReference type="Google" id="ProtNLM"/>
    </source>
</evidence>
<protein>
    <recommendedName>
        <fullName evidence="4">Type II secretion system protein</fullName>
    </recommendedName>
</protein>
<dbReference type="Pfam" id="PF07963">
    <property type="entry name" value="N_methyl"/>
    <property type="match status" value="1"/>
</dbReference>
<dbReference type="EMBL" id="PFMK01000094">
    <property type="protein sequence ID" value="PIZ02299.1"/>
    <property type="molecule type" value="Genomic_DNA"/>
</dbReference>
<dbReference type="AlphaFoldDB" id="A0A2M7RQI3"/>
<keyword evidence="1" id="KW-0812">Transmembrane</keyword>
<evidence type="ECO:0000256" key="1">
    <source>
        <dbReference type="SAM" id="Phobius"/>
    </source>
</evidence>
<gene>
    <name evidence="2" type="ORF">COY59_05595</name>
</gene>
<keyword evidence="1" id="KW-1133">Transmembrane helix</keyword>
<reference evidence="3" key="1">
    <citation type="submission" date="2017-09" db="EMBL/GenBank/DDBJ databases">
        <title>Depth-based differentiation of microbial function through sediment-hosted aquifers and enrichment of novel symbionts in the deep terrestrial subsurface.</title>
        <authorList>
            <person name="Probst A.J."/>
            <person name="Ladd B."/>
            <person name="Jarett J.K."/>
            <person name="Geller-Mcgrath D.E."/>
            <person name="Sieber C.M.K."/>
            <person name="Emerson J.B."/>
            <person name="Anantharaman K."/>
            <person name="Thomas B.C."/>
            <person name="Malmstrom R."/>
            <person name="Stieglmeier M."/>
            <person name="Klingl A."/>
            <person name="Woyke T."/>
            <person name="Ryan C.M."/>
            <person name="Banfield J.F."/>
        </authorList>
    </citation>
    <scope>NUCLEOTIDE SEQUENCE [LARGE SCALE GENOMIC DNA]</scope>
</reference>
<dbReference type="NCBIfam" id="TIGR02532">
    <property type="entry name" value="IV_pilin_GFxxxE"/>
    <property type="match status" value="1"/>
</dbReference>
<sequence length="162" mass="18229">MYTLKMNKTYFIRQDGQTMIEVLVALALIAFFLSGVTIIQLFSIRNTDYSNKKSLATSLARQQLERVRVLRDSVGIDALSACELDPCFVNAELTPDPNLPTGYYRQSFIIKQAVSNECTLPEITITPVPVVYKVMAEVIWLGNSEVTPAPNVNIYSCLTDWR</sequence>
<comment type="caution">
    <text evidence="2">The sequence shown here is derived from an EMBL/GenBank/DDBJ whole genome shotgun (WGS) entry which is preliminary data.</text>
</comment>
<dbReference type="Proteomes" id="UP000231069">
    <property type="component" value="Unassembled WGS sequence"/>
</dbReference>
<evidence type="ECO:0000313" key="2">
    <source>
        <dbReference type="EMBL" id="PIZ02299.1"/>
    </source>
</evidence>
<organism evidence="2 3">
    <name type="scientific">Candidatus Gottesmanbacteria bacterium CG_4_10_14_0_8_um_filter_37_24</name>
    <dbReference type="NCBI Taxonomy" id="1974574"/>
    <lineage>
        <taxon>Bacteria</taxon>
        <taxon>Candidatus Gottesmaniibacteriota</taxon>
    </lineage>
</organism>
<evidence type="ECO:0000313" key="3">
    <source>
        <dbReference type="Proteomes" id="UP000231069"/>
    </source>
</evidence>
<proteinExistence type="predicted"/>